<feature type="chain" id="PRO_5035269992" evidence="1">
    <location>
        <begin position="23"/>
        <end position="45"/>
    </location>
</feature>
<keyword evidence="3" id="KW-1185">Reference proteome</keyword>
<proteinExistence type="predicted"/>
<feature type="non-terminal residue" evidence="2">
    <location>
        <position position="45"/>
    </location>
</feature>
<feature type="signal peptide" evidence="1">
    <location>
        <begin position="1"/>
        <end position="22"/>
    </location>
</feature>
<evidence type="ECO:0000256" key="1">
    <source>
        <dbReference type="SAM" id="SignalP"/>
    </source>
</evidence>
<name>A0A8J4V1C0_9MYCE</name>
<dbReference type="AlphaFoldDB" id="A0A8J4V1C0"/>
<sequence>MFRKNVLIAMFSAIFLLGSVTILSFDAGNKNDVNPIPVKWKYAGL</sequence>
<dbReference type="EMBL" id="AJWJ01000505">
    <property type="protein sequence ID" value="KAF2070337.1"/>
    <property type="molecule type" value="Genomic_DNA"/>
</dbReference>
<organism evidence="2 3">
    <name type="scientific">Polysphondylium violaceum</name>
    <dbReference type="NCBI Taxonomy" id="133409"/>
    <lineage>
        <taxon>Eukaryota</taxon>
        <taxon>Amoebozoa</taxon>
        <taxon>Evosea</taxon>
        <taxon>Eumycetozoa</taxon>
        <taxon>Dictyostelia</taxon>
        <taxon>Dictyosteliales</taxon>
        <taxon>Dictyosteliaceae</taxon>
        <taxon>Polysphondylium</taxon>
    </lineage>
</organism>
<keyword evidence="1" id="KW-0732">Signal</keyword>
<accession>A0A8J4V1C0</accession>
<reference evidence="2" key="1">
    <citation type="submission" date="2020-01" db="EMBL/GenBank/DDBJ databases">
        <title>Development of genomics and gene disruption for Polysphondylium violaceum indicates a role for the polyketide synthase stlB in stalk morphogenesis.</title>
        <authorList>
            <person name="Narita B."/>
            <person name="Kawabe Y."/>
            <person name="Kin K."/>
            <person name="Saito T."/>
            <person name="Gibbs R."/>
            <person name="Kuspa A."/>
            <person name="Muzny D."/>
            <person name="Queller D."/>
            <person name="Richards S."/>
            <person name="Strassman J."/>
            <person name="Sucgang R."/>
            <person name="Worley K."/>
            <person name="Schaap P."/>
        </authorList>
    </citation>
    <scope>NUCLEOTIDE SEQUENCE</scope>
    <source>
        <strain evidence="2">QSvi11</strain>
    </source>
</reference>
<evidence type="ECO:0000313" key="2">
    <source>
        <dbReference type="EMBL" id="KAF2070337.1"/>
    </source>
</evidence>
<comment type="caution">
    <text evidence="2">The sequence shown here is derived from an EMBL/GenBank/DDBJ whole genome shotgun (WGS) entry which is preliminary data.</text>
</comment>
<protein>
    <submittedName>
        <fullName evidence="2">Uncharacterized protein</fullName>
    </submittedName>
</protein>
<dbReference type="Proteomes" id="UP000695562">
    <property type="component" value="Unassembled WGS sequence"/>
</dbReference>
<evidence type="ECO:0000313" key="3">
    <source>
        <dbReference type="Proteomes" id="UP000695562"/>
    </source>
</evidence>
<gene>
    <name evidence="2" type="ORF">CYY_008339</name>
</gene>